<dbReference type="InterPro" id="IPR017941">
    <property type="entry name" value="Rieske_2Fe-2S"/>
</dbReference>
<dbReference type="OrthoDB" id="25106at2"/>
<comment type="cofactor">
    <cofactor evidence="9">
        <name>[2Fe-2S] cluster</name>
        <dbReference type="ChEBI" id="CHEBI:190135"/>
    </cofactor>
</comment>
<evidence type="ECO:0000259" key="12">
    <source>
        <dbReference type="PROSITE" id="PS51296"/>
    </source>
</evidence>
<comment type="function">
    <text evidence="1">Iron-sulfur subunit of the cytochrome bc1 complex, an essential component of the respiratory electron transport chain required for ATP synthesis. The bc1 complex catalyzes the oxidation of menaquinol and the reduction of cytochrome c in the respiratory chain. The bc1 complex operates through a Q-cycle mechanism that couples electron transfer to generation of the proton gradient that drives ATP synthesis.</text>
</comment>
<evidence type="ECO:0000256" key="10">
    <source>
        <dbReference type="SAM" id="MobiDB-lite"/>
    </source>
</evidence>
<evidence type="ECO:0000313" key="13">
    <source>
        <dbReference type="EMBL" id="EYR63702.1"/>
    </source>
</evidence>
<dbReference type="PROSITE" id="PS51318">
    <property type="entry name" value="TAT"/>
    <property type="match status" value="1"/>
</dbReference>
<evidence type="ECO:0000256" key="7">
    <source>
        <dbReference type="ARBA" id="ARBA00023157"/>
    </source>
</evidence>
<dbReference type="InterPro" id="IPR014349">
    <property type="entry name" value="Rieske_Fe-S_prot"/>
</dbReference>
<dbReference type="AlphaFoldDB" id="A0A021VX94"/>
<evidence type="ECO:0000256" key="6">
    <source>
        <dbReference type="ARBA" id="ARBA00023014"/>
    </source>
</evidence>
<feature type="domain" description="Rieske" evidence="12">
    <location>
        <begin position="55"/>
        <end position="149"/>
    </location>
</feature>
<evidence type="ECO:0000256" key="3">
    <source>
        <dbReference type="ARBA" id="ARBA00022714"/>
    </source>
</evidence>
<feature type="chain" id="PRO_5039298103" description="Cytochrome bc1 complex Rieske iron-sulfur subunit" evidence="11">
    <location>
        <begin position="31"/>
        <end position="150"/>
    </location>
</feature>
<dbReference type="GO" id="GO:0051537">
    <property type="term" value="F:2 iron, 2 sulfur cluster binding"/>
    <property type="evidence" value="ECO:0007669"/>
    <property type="project" value="UniProtKB-KW"/>
</dbReference>
<comment type="caution">
    <text evidence="13">The sequence shown here is derived from an EMBL/GenBank/DDBJ whole genome shotgun (WGS) entry which is preliminary data.</text>
</comment>
<protein>
    <recommendedName>
        <fullName evidence="2">Cytochrome bc1 complex Rieske iron-sulfur subunit</fullName>
    </recommendedName>
    <alternativeName>
        <fullName evidence="8">Cytochrome bc1 reductase complex subunit QcrA</fullName>
    </alternativeName>
</protein>
<gene>
    <name evidence="13" type="ORF">N866_18770</name>
</gene>
<dbReference type="GO" id="GO:0016705">
    <property type="term" value="F:oxidoreductase activity, acting on paired donors, with incorporation or reduction of molecular oxygen"/>
    <property type="evidence" value="ECO:0007669"/>
    <property type="project" value="UniProtKB-ARBA"/>
</dbReference>
<dbReference type="Proteomes" id="UP000019753">
    <property type="component" value="Unassembled WGS sequence"/>
</dbReference>
<sequence>MSPTRRHVLAGAAGAAAGACLLAACGASGAESPSGASPEGGEDAGDGAGEGGGGGALTALADVPVGGAVLVTSASGLRVLVAQPAEGEVVAYSAVCTHQGCTVAPDGAELVCPCHGSVFDLATGDALQGPATGALAPFGVRVEGGDVLEA</sequence>
<evidence type="ECO:0000256" key="5">
    <source>
        <dbReference type="ARBA" id="ARBA00023004"/>
    </source>
</evidence>
<keyword evidence="3" id="KW-0001">2Fe-2S</keyword>
<evidence type="ECO:0000256" key="2">
    <source>
        <dbReference type="ARBA" id="ARBA00015816"/>
    </source>
</evidence>
<dbReference type="PANTHER" id="PTHR10134">
    <property type="entry name" value="CYTOCHROME B-C1 COMPLEX SUBUNIT RIESKE, MITOCHONDRIAL"/>
    <property type="match status" value="1"/>
</dbReference>
<accession>A0A021VX94</accession>
<dbReference type="PROSITE" id="PS51296">
    <property type="entry name" value="RIESKE"/>
    <property type="match status" value="1"/>
</dbReference>
<feature type="region of interest" description="Disordered" evidence="10">
    <location>
        <begin position="32"/>
        <end position="53"/>
    </location>
</feature>
<keyword evidence="11" id="KW-0732">Signal</keyword>
<dbReference type="InterPro" id="IPR006311">
    <property type="entry name" value="TAT_signal"/>
</dbReference>
<dbReference type="SUPFAM" id="SSF50022">
    <property type="entry name" value="ISP domain"/>
    <property type="match status" value="1"/>
</dbReference>
<keyword evidence="7" id="KW-1015">Disulfide bond</keyword>
<evidence type="ECO:0000256" key="9">
    <source>
        <dbReference type="ARBA" id="ARBA00034078"/>
    </source>
</evidence>
<dbReference type="PRINTS" id="PR00162">
    <property type="entry name" value="RIESKE"/>
</dbReference>
<evidence type="ECO:0000313" key="14">
    <source>
        <dbReference type="Proteomes" id="UP000019753"/>
    </source>
</evidence>
<name>A0A021VX94_9CELL</name>
<reference evidence="13 14" key="1">
    <citation type="submission" date="2014-01" db="EMBL/GenBank/DDBJ databases">
        <title>Actinotalea ferrariae CF5-4.</title>
        <authorList>
            <person name="Chen F."/>
            <person name="Li Y."/>
            <person name="Wang G."/>
        </authorList>
    </citation>
    <scope>NUCLEOTIDE SEQUENCE [LARGE SCALE GENOMIC DNA]</scope>
    <source>
        <strain evidence="13 14">CF5-4</strain>
    </source>
</reference>
<evidence type="ECO:0000256" key="8">
    <source>
        <dbReference type="ARBA" id="ARBA00029586"/>
    </source>
</evidence>
<keyword evidence="6" id="KW-0411">Iron-sulfur</keyword>
<feature type="signal peptide" evidence="11">
    <location>
        <begin position="1"/>
        <end position="30"/>
    </location>
</feature>
<dbReference type="GO" id="GO:0004497">
    <property type="term" value="F:monooxygenase activity"/>
    <property type="evidence" value="ECO:0007669"/>
    <property type="project" value="UniProtKB-ARBA"/>
</dbReference>
<dbReference type="GO" id="GO:0016020">
    <property type="term" value="C:membrane"/>
    <property type="evidence" value="ECO:0007669"/>
    <property type="project" value="InterPro"/>
</dbReference>
<evidence type="ECO:0000256" key="11">
    <source>
        <dbReference type="SAM" id="SignalP"/>
    </source>
</evidence>
<dbReference type="Pfam" id="PF00355">
    <property type="entry name" value="Rieske"/>
    <property type="match status" value="1"/>
</dbReference>
<dbReference type="CDD" id="cd03467">
    <property type="entry name" value="Rieske"/>
    <property type="match status" value="1"/>
</dbReference>
<proteinExistence type="predicted"/>
<dbReference type="InterPro" id="IPR036922">
    <property type="entry name" value="Rieske_2Fe-2S_sf"/>
</dbReference>
<dbReference type="RefSeq" id="WP_034225347.1">
    <property type="nucleotide sequence ID" value="NZ_AXCW01000075.1"/>
</dbReference>
<keyword evidence="5" id="KW-0408">Iron</keyword>
<keyword evidence="4" id="KW-0479">Metal-binding</keyword>
<dbReference type="PROSITE" id="PS51257">
    <property type="entry name" value="PROKAR_LIPOPROTEIN"/>
    <property type="match status" value="1"/>
</dbReference>
<dbReference type="EMBL" id="AXCW01000075">
    <property type="protein sequence ID" value="EYR63702.1"/>
    <property type="molecule type" value="Genomic_DNA"/>
</dbReference>
<dbReference type="InterPro" id="IPR005805">
    <property type="entry name" value="Rieske_Fe-S_prot_C"/>
</dbReference>
<dbReference type="Gene3D" id="2.102.10.10">
    <property type="entry name" value="Rieske [2Fe-2S] iron-sulphur domain"/>
    <property type="match status" value="1"/>
</dbReference>
<keyword evidence="14" id="KW-1185">Reference proteome</keyword>
<dbReference type="GO" id="GO:0046872">
    <property type="term" value="F:metal ion binding"/>
    <property type="evidence" value="ECO:0007669"/>
    <property type="project" value="UniProtKB-KW"/>
</dbReference>
<organism evidence="13 14">
    <name type="scientific">Actinotalea ferrariae CF5-4</name>
    <dbReference type="NCBI Taxonomy" id="948458"/>
    <lineage>
        <taxon>Bacteria</taxon>
        <taxon>Bacillati</taxon>
        <taxon>Actinomycetota</taxon>
        <taxon>Actinomycetes</taxon>
        <taxon>Micrococcales</taxon>
        <taxon>Cellulomonadaceae</taxon>
        <taxon>Actinotalea</taxon>
    </lineage>
</organism>
<evidence type="ECO:0000256" key="4">
    <source>
        <dbReference type="ARBA" id="ARBA00022723"/>
    </source>
</evidence>
<evidence type="ECO:0000256" key="1">
    <source>
        <dbReference type="ARBA" id="ARBA00002494"/>
    </source>
</evidence>